<organism evidence="10 11">
    <name type="scientific">Dimorphilus gyrociliatus</name>
    <dbReference type="NCBI Taxonomy" id="2664684"/>
    <lineage>
        <taxon>Eukaryota</taxon>
        <taxon>Metazoa</taxon>
        <taxon>Spiralia</taxon>
        <taxon>Lophotrochozoa</taxon>
        <taxon>Annelida</taxon>
        <taxon>Polychaeta</taxon>
        <taxon>Polychaeta incertae sedis</taxon>
        <taxon>Dinophilidae</taxon>
        <taxon>Dimorphilus</taxon>
    </lineage>
</organism>
<feature type="transmembrane region" description="Helical" evidence="8">
    <location>
        <begin position="39"/>
        <end position="61"/>
    </location>
</feature>
<dbReference type="Gene3D" id="1.10.3860.10">
    <property type="entry name" value="Sodium:dicarboxylate symporter"/>
    <property type="match status" value="1"/>
</dbReference>
<name>A0A7I8VFW8_9ANNE</name>
<gene>
    <name evidence="10" type="ORF">DGYR_LOCUS2413</name>
</gene>
<dbReference type="InterPro" id="IPR018107">
    <property type="entry name" value="Na-dicarboxylate_symporter_CS"/>
</dbReference>
<evidence type="ECO:0000256" key="1">
    <source>
        <dbReference type="ARBA" id="ARBA00004141"/>
    </source>
</evidence>
<reference evidence="10 11" key="1">
    <citation type="submission" date="2020-08" db="EMBL/GenBank/DDBJ databases">
        <authorList>
            <person name="Hejnol A."/>
        </authorList>
    </citation>
    <scope>NUCLEOTIDE SEQUENCE [LARGE SCALE GENOMIC DNA]</scope>
</reference>
<dbReference type="PRINTS" id="PR00173">
    <property type="entry name" value="EDTRNSPORT"/>
</dbReference>
<feature type="region of interest" description="Disordered" evidence="9">
    <location>
        <begin position="499"/>
        <end position="533"/>
    </location>
</feature>
<keyword evidence="5 8" id="KW-1133">Transmembrane helix</keyword>
<dbReference type="Proteomes" id="UP000549394">
    <property type="component" value="Unassembled WGS sequence"/>
</dbReference>
<dbReference type="SUPFAM" id="SSF118215">
    <property type="entry name" value="Proton glutamate symport protein"/>
    <property type="match status" value="1"/>
</dbReference>
<feature type="transmembrane region" description="Helical" evidence="8">
    <location>
        <begin position="417"/>
        <end position="449"/>
    </location>
</feature>
<dbReference type="PANTHER" id="PTHR11958:SF99">
    <property type="entry name" value="SODIUM-DEPENDENT EXCITATORY AMINO ACID TRANSPORTER GLT-6-RELATED"/>
    <property type="match status" value="1"/>
</dbReference>
<evidence type="ECO:0000256" key="4">
    <source>
        <dbReference type="ARBA" id="ARBA00022847"/>
    </source>
</evidence>
<keyword evidence="4 8" id="KW-0769">Symport</keyword>
<dbReference type="EMBL" id="CAJFCJ010000003">
    <property type="protein sequence ID" value="CAD5113416.1"/>
    <property type="molecule type" value="Genomic_DNA"/>
</dbReference>
<feature type="transmembrane region" description="Helical" evidence="8">
    <location>
        <begin position="342"/>
        <end position="364"/>
    </location>
</feature>
<comment type="caution">
    <text evidence="10">The sequence shown here is derived from an EMBL/GenBank/DDBJ whole genome shotgun (WGS) entry which is preliminary data.</text>
</comment>
<dbReference type="PROSITE" id="PS00713">
    <property type="entry name" value="NA_DICARBOXYL_SYMP_1"/>
    <property type="match status" value="1"/>
</dbReference>
<dbReference type="PROSITE" id="PS00714">
    <property type="entry name" value="NA_DICARBOXYL_SYMP_2"/>
    <property type="match status" value="1"/>
</dbReference>
<dbReference type="Pfam" id="PF00375">
    <property type="entry name" value="SDF"/>
    <property type="match status" value="1"/>
</dbReference>
<dbReference type="InterPro" id="IPR036458">
    <property type="entry name" value="Na:dicarbo_symporter_sf"/>
</dbReference>
<comment type="similarity">
    <text evidence="8">Belongs to the dicarboxylate/amino acid:cation symporter (DAACS) (TC 2.A.23) family.</text>
</comment>
<evidence type="ECO:0000256" key="6">
    <source>
        <dbReference type="ARBA" id="ARBA00023136"/>
    </source>
</evidence>
<evidence type="ECO:0000256" key="8">
    <source>
        <dbReference type="RuleBase" id="RU361216"/>
    </source>
</evidence>
<feature type="transmembrane region" description="Helical" evidence="8">
    <location>
        <begin position="234"/>
        <end position="251"/>
    </location>
</feature>
<dbReference type="GO" id="GO:0015501">
    <property type="term" value="F:glutamate:sodium symporter activity"/>
    <property type="evidence" value="ECO:0007669"/>
    <property type="project" value="TreeGrafter"/>
</dbReference>
<feature type="transmembrane region" description="Helical" evidence="8">
    <location>
        <begin position="114"/>
        <end position="135"/>
    </location>
</feature>
<keyword evidence="7" id="KW-0325">Glycoprotein</keyword>
<dbReference type="InterPro" id="IPR050746">
    <property type="entry name" value="DAACS"/>
</dbReference>
<keyword evidence="6 8" id="KW-0472">Membrane</keyword>
<keyword evidence="2 8" id="KW-0813">Transport</keyword>
<keyword evidence="11" id="KW-1185">Reference proteome</keyword>
<dbReference type="GO" id="GO:0005313">
    <property type="term" value="F:L-glutamate transmembrane transporter activity"/>
    <property type="evidence" value="ECO:0007669"/>
    <property type="project" value="TreeGrafter"/>
</dbReference>
<evidence type="ECO:0000256" key="5">
    <source>
        <dbReference type="ARBA" id="ARBA00022989"/>
    </source>
</evidence>
<evidence type="ECO:0000313" key="11">
    <source>
        <dbReference type="Proteomes" id="UP000549394"/>
    </source>
</evidence>
<dbReference type="GO" id="GO:0005886">
    <property type="term" value="C:plasma membrane"/>
    <property type="evidence" value="ECO:0007669"/>
    <property type="project" value="TreeGrafter"/>
</dbReference>
<evidence type="ECO:0000256" key="9">
    <source>
        <dbReference type="SAM" id="MobiDB-lite"/>
    </source>
</evidence>
<comment type="subcellular location">
    <subcellularLocation>
        <location evidence="1 8">Membrane</location>
        <topology evidence="1 8">Multi-pass membrane protein</topology>
    </subcellularLocation>
</comment>
<dbReference type="FunFam" id="1.10.3860.10:FF:000002">
    <property type="entry name" value="Amino acid transporter"/>
    <property type="match status" value="1"/>
</dbReference>
<dbReference type="GO" id="GO:0015175">
    <property type="term" value="F:neutral L-amino acid transmembrane transporter activity"/>
    <property type="evidence" value="ECO:0007669"/>
    <property type="project" value="TreeGrafter"/>
</dbReference>
<evidence type="ECO:0000256" key="3">
    <source>
        <dbReference type="ARBA" id="ARBA00022692"/>
    </source>
</evidence>
<feature type="transmembrane region" description="Helical" evidence="8">
    <location>
        <begin position="81"/>
        <end position="102"/>
    </location>
</feature>
<protein>
    <recommendedName>
        <fullName evidence="8">Amino acid transporter</fullName>
    </recommendedName>
</protein>
<evidence type="ECO:0000256" key="7">
    <source>
        <dbReference type="ARBA" id="ARBA00023180"/>
    </source>
</evidence>
<proteinExistence type="inferred from homology"/>
<evidence type="ECO:0000256" key="2">
    <source>
        <dbReference type="ARBA" id="ARBA00022448"/>
    </source>
</evidence>
<sequence length="533" mass="58035">MSNNHVGLTSKEPMLAESEGRMQHISKTKSVLLWMKKNLLLELTVLAVLIGGVCGFLGRLANPSPDVILLISFPGELLMRMLKMLILPLIISSLIGGLSQLDAKESGKMGTRSLVYYFGTTILAAIVGICCVLAIHPGDYGIKQELGTGRKEKTVSTMDAFLDLIRNLFPENLVQACFKQVKTIFVSKEEDLKPLAENSTNFLTTVVTPFGNSSNGTEEAKPVRKLVYSDGTNVLGVIGFCIAFGIIIGQMGERARVMVEFFQVLSEIVMRLVNVIMWYSPFGIMCLIAGKIMEIGDLATTASQLGLYMLTVIVGLVIHACGTLSLIFFITTRKNPFKFFRGFLQAWVMALGTASSAATLPITFKCLEENNGIDKRVTRFVLPIGATVNMDGTALYEAVAAIFIAQMNNVHLNAGEVITVSLTATLASIGAASVPSAGLVTMLLVLTAVGLPTKDITLIVAVDWLLDRIRTSVNVIGDSFGAGIVYHLSRRELMEQDRERERLEASEDMTEFSETPLKRNSMSKAARSKGDWV</sequence>
<dbReference type="AlphaFoldDB" id="A0A7I8VFW8"/>
<dbReference type="PANTHER" id="PTHR11958">
    <property type="entry name" value="SODIUM/DICARBOXYLATE SYMPORTER-RELATED"/>
    <property type="match status" value="1"/>
</dbReference>
<evidence type="ECO:0000313" key="10">
    <source>
        <dbReference type="EMBL" id="CAD5113416.1"/>
    </source>
</evidence>
<dbReference type="InterPro" id="IPR001991">
    <property type="entry name" value="Na-dicarboxylate_symporter"/>
</dbReference>
<dbReference type="OrthoDB" id="5877963at2759"/>
<feature type="transmembrane region" description="Helical" evidence="8">
    <location>
        <begin position="305"/>
        <end position="330"/>
    </location>
</feature>
<accession>A0A7I8VFW8</accession>
<keyword evidence="3 8" id="KW-0812">Transmembrane</keyword>
<feature type="transmembrane region" description="Helical" evidence="8">
    <location>
        <begin position="272"/>
        <end position="293"/>
    </location>
</feature>